<dbReference type="OrthoDB" id="39409at2157"/>
<dbReference type="GeneID" id="14552825"/>
<dbReference type="Proteomes" id="UP000060043">
    <property type="component" value="Chromosome"/>
</dbReference>
<dbReference type="AlphaFoldDB" id="A0A0U3H3Y0"/>
<dbReference type="Proteomes" id="UP000065473">
    <property type="component" value="Chromosome"/>
</dbReference>
<protein>
    <submittedName>
        <fullName evidence="1">Uncharacterized protein</fullName>
    </submittedName>
</protein>
<evidence type="ECO:0000313" key="2">
    <source>
        <dbReference type="EMBL" id="ALU32364.1"/>
    </source>
</evidence>
<name>A0A0U3H3Y0_9CREN</name>
<dbReference type="EMBL" id="CP013695">
    <property type="protein sequence ID" value="ALU32364.1"/>
    <property type="molecule type" value="Genomic_DNA"/>
</dbReference>
<dbReference type="OMA" id="EITRFFY"/>
<proteinExistence type="predicted"/>
<organism evidence="1 4">
    <name type="scientific">Sulfolobus acidocaldarius</name>
    <dbReference type="NCBI Taxonomy" id="2285"/>
    <lineage>
        <taxon>Archaea</taxon>
        <taxon>Thermoproteota</taxon>
        <taxon>Thermoprotei</taxon>
        <taxon>Sulfolobales</taxon>
        <taxon>Sulfolobaceae</taxon>
        <taxon>Sulfolobus</taxon>
    </lineage>
</organism>
<dbReference type="PaxDb" id="1435377-SUSAZ_10865"/>
<gene>
    <name evidence="1" type="ORF">ATY89_06545</name>
    <name evidence="2" type="ORF">ATZ20_09570</name>
</gene>
<sequence length="116" mass="13702">MRIEKLENKYIDAVYSIRESKSFSELLSRSSESLVLLIRLLYKSGFRMPRKLGIEITKFLYTGESEHLFNAVEMMRSYAVRVKFPRVDFYLQTFVTEIDITLKKERLAPRIEAQAL</sequence>
<evidence type="ECO:0000313" key="1">
    <source>
        <dbReference type="EMBL" id="ALU29631.1"/>
    </source>
</evidence>
<evidence type="ECO:0000313" key="4">
    <source>
        <dbReference type="Proteomes" id="UP000065473"/>
    </source>
</evidence>
<dbReference type="EMBL" id="CP013694">
    <property type="protein sequence ID" value="ALU29631.1"/>
    <property type="molecule type" value="Genomic_DNA"/>
</dbReference>
<dbReference type="RefSeq" id="WP_011279099.1">
    <property type="nucleotide sequence ID" value="NZ_BHWZ01000006.1"/>
</dbReference>
<accession>A0A0U3H3Y0</accession>
<evidence type="ECO:0000313" key="3">
    <source>
        <dbReference type="Proteomes" id="UP000060043"/>
    </source>
</evidence>
<reference evidence="3 4" key="1">
    <citation type="submission" date="2015-12" db="EMBL/GenBank/DDBJ databases">
        <title>A stable core within a dynamic pangenome in Sulfolobus acidocaldarius.</title>
        <authorList>
            <person name="Anderson R."/>
            <person name="Kouris A."/>
            <person name="Seward C."/>
            <person name="Campbell K."/>
            <person name="Whitaker R."/>
        </authorList>
    </citation>
    <scope>NUCLEOTIDE SEQUENCE [LARGE SCALE GENOMIC DNA]</scope>
    <source>
        <strain evidence="1 4">GG12-C01-09</strain>
        <strain evidence="2 3">NG05B_CO5_07</strain>
    </source>
</reference>